<name>K1PVT5_MAGGI</name>
<dbReference type="AlphaFoldDB" id="K1PVT5"/>
<protein>
    <submittedName>
        <fullName evidence="1">Uncharacterized protein</fullName>
    </submittedName>
</protein>
<evidence type="ECO:0000313" key="1">
    <source>
        <dbReference type="EMBL" id="EKC25853.1"/>
    </source>
</evidence>
<reference evidence="1" key="1">
    <citation type="journal article" date="2012" name="Nature">
        <title>The oyster genome reveals stress adaptation and complexity of shell formation.</title>
        <authorList>
            <person name="Zhang G."/>
            <person name="Fang X."/>
            <person name="Guo X."/>
            <person name="Li L."/>
            <person name="Luo R."/>
            <person name="Xu F."/>
            <person name="Yang P."/>
            <person name="Zhang L."/>
            <person name="Wang X."/>
            <person name="Qi H."/>
            <person name="Xiong Z."/>
            <person name="Que H."/>
            <person name="Xie Y."/>
            <person name="Holland P.W."/>
            <person name="Paps J."/>
            <person name="Zhu Y."/>
            <person name="Wu F."/>
            <person name="Chen Y."/>
            <person name="Wang J."/>
            <person name="Peng C."/>
            <person name="Meng J."/>
            <person name="Yang L."/>
            <person name="Liu J."/>
            <person name="Wen B."/>
            <person name="Zhang N."/>
            <person name="Huang Z."/>
            <person name="Zhu Q."/>
            <person name="Feng Y."/>
            <person name="Mount A."/>
            <person name="Hedgecock D."/>
            <person name="Xu Z."/>
            <person name="Liu Y."/>
            <person name="Domazet-Loso T."/>
            <person name="Du Y."/>
            <person name="Sun X."/>
            <person name="Zhang S."/>
            <person name="Liu B."/>
            <person name="Cheng P."/>
            <person name="Jiang X."/>
            <person name="Li J."/>
            <person name="Fan D."/>
            <person name="Wang W."/>
            <person name="Fu W."/>
            <person name="Wang T."/>
            <person name="Wang B."/>
            <person name="Zhang J."/>
            <person name="Peng Z."/>
            <person name="Li Y."/>
            <person name="Li N."/>
            <person name="Wang J."/>
            <person name="Chen M."/>
            <person name="He Y."/>
            <person name="Tan F."/>
            <person name="Song X."/>
            <person name="Zheng Q."/>
            <person name="Huang R."/>
            <person name="Yang H."/>
            <person name="Du X."/>
            <person name="Chen L."/>
            <person name="Yang M."/>
            <person name="Gaffney P.M."/>
            <person name="Wang S."/>
            <person name="Luo L."/>
            <person name="She Z."/>
            <person name="Ming Y."/>
            <person name="Huang W."/>
            <person name="Zhang S."/>
            <person name="Huang B."/>
            <person name="Zhang Y."/>
            <person name="Qu T."/>
            <person name="Ni P."/>
            <person name="Miao G."/>
            <person name="Wang J."/>
            <person name="Wang Q."/>
            <person name="Steinberg C.E."/>
            <person name="Wang H."/>
            <person name="Li N."/>
            <person name="Qian L."/>
            <person name="Zhang G."/>
            <person name="Li Y."/>
            <person name="Yang H."/>
            <person name="Liu X."/>
            <person name="Wang J."/>
            <person name="Yin Y."/>
            <person name="Wang J."/>
        </authorList>
    </citation>
    <scope>NUCLEOTIDE SEQUENCE [LARGE SCALE GENOMIC DNA]</scope>
    <source>
        <strain evidence="1">05x7-T-G4-1.051#20</strain>
    </source>
</reference>
<dbReference type="HOGENOM" id="CLU_2051875_0_0_1"/>
<dbReference type="EMBL" id="JH816021">
    <property type="protein sequence ID" value="EKC25853.1"/>
    <property type="molecule type" value="Genomic_DNA"/>
</dbReference>
<gene>
    <name evidence="1" type="ORF">CGI_10012511</name>
</gene>
<proteinExistence type="predicted"/>
<sequence length="120" mass="12456">MRARVDIAYRTFTKQVRGDVFLSTSRNSLIIMKKLIATCLLLCIVSSALGQFPTNFFPGFGPVFGPFASVGLLDRITGGPGLLPRVINGPIGGGFPTALGAAGLFSGGNVPFNLGLLAIG</sequence>
<dbReference type="InParanoid" id="K1PVT5"/>
<organism evidence="1">
    <name type="scientific">Magallana gigas</name>
    <name type="common">Pacific oyster</name>
    <name type="synonym">Crassostrea gigas</name>
    <dbReference type="NCBI Taxonomy" id="29159"/>
    <lineage>
        <taxon>Eukaryota</taxon>
        <taxon>Metazoa</taxon>
        <taxon>Spiralia</taxon>
        <taxon>Lophotrochozoa</taxon>
        <taxon>Mollusca</taxon>
        <taxon>Bivalvia</taxon>
        <taxon>Autobranchia</taxon>
        <taxon>Pteriomorphia</taxon>
        <taxon>Ostreida</taxon>
        <taxon>Ostreoidea</taxon>
        <taxon>Ostreidae</taxon>
        <taxon>Magallana</taxon>
    </lineage>
</organism>
<accession>K1PVT5</accession>